<proteinExistence type="predicted"/>
<gene>
    <name evidence="1" type="ORF">DWB68_09900</name>
</gene>
<name>A0A399J8R2_9MICC</name>
<evidence type="ECO:0008006" key="3">
    <source>
        <dbReference type="Google" id="ProtNLM"/>
    </source>
</evidence>
<dbReference type="Proteomes" id="UP000265419">
    <property type="component" value="Unassembled WGS sequence"/>
</dbReference>
<evidence type="ECO:0000313" key="1">
    <source>
        <dbReference type="EMBL" id="RII41963.1"/>
    </source>
</evidence>
<sequence length="258" mass="28259">MFCCETAMFIMGLPAWRVPPQVQTLATVPHASGVRARTFRCVDPDVPPAARTVGHLHLPTPETVRAGDFRVVAAAHAAARVLGRTTLEIALPLADALLRSGTFGISDGTLLAAIEAMPEGTSRRQGKGVLKLADGRSESPGESASRAVMLRLGVEPPELQVELVVPSGRLVRPDYWWRKAGVAGEFDGRGKYLDPDLVGQGNTWDVLRKEKQRQVELLQVANAVVRWTSEDLQRPEVLRERLVRAGVDVDPLRRSRLR</sequence>
<organism evidence="1 2">
    <name type="scientific">Galactobacter valiniphilus</name>
    <dbReference type="NCBI Taxonomy" id="2676122"/>
    <lineage>
        <taxon>Bacteria</taxon>
        <taxon>Bacillati</taxon>
        <taxon>Actinomycetota</taxon>
        <taxon>Actinomycetes</taxon>
        <taxon>Micrococcales</taxon>
        <taxon>Micrococcaceae</taxon>
        <taxon>Galactobacter</taxon>
    </lineage>
</organism>
<dbReference type="AlphaFoldDB" id="A0A399J8R2"/>
<comment type="caution">
    <text evidence="1">The sequence shown here is derived from an EMBL/GenBank/DDBJ whole genome shotgun (WGS) entry which is preliminary data.</text>
</comment>
<reference evidence="1 2" key="1">
    <citation type="submission" date="2018-07" db="EMBL/GenBank/DDBJ databases">
        <title>Arthrobacter sp. nov., isolated from raw cow's milk with high bacterial count.</title>
        <authorList>
            <person name="Hahne J."/>
            <person name="Isele D."/>
            <person name="Lipski A."/>
        </authorList>
    </citation>
    <scope>NUCLEOTIDE SEQUENCE [LARGE SCALE GENOMIC DNA]</scope>
    <source>
        <strain evidence="1 2">JZ R-35</strain>
    </source>
</reference>
<keyword evidence="2" id="KW-1185">Reference proteome</keyword>
<dbReference type="EMBL" id="QQXK01000018">
    <property type="protein sequence ID" value="RII41963.1"/>
    <property type="molecule type" value="Genomic_DNA"/>
</dbReference>
<accession>A0A399J8R2</accession>
<evidence type="ECO:0000313" key="2">
    <source>
        <dbReference type="Proteomes" id="UP000265419"/>
    </source>
</evidence>
<protein>
    <recommendedName>
        <fullName evidence="3">AbiEi antitoxin C-terminal domain-containing protein</fullName>
    </recommendedName>
</protein>